<dbReference type="InterPro" id="IPR027417">
    <property type="entry name" value="P-loop_NTPase"/>
</dbReference>
<feature type="compositionally biased region" description="Polar residues" evidence="1">
    <location>
        <begin position="87"/>
        <end position="103"/>
    </location>
</feature>
<dbReference type="InterPro" id="IPR003439">
    <property type="entry name" value="ABC_transporter-like_ATP-bd"/>
</dbReference>
<dbReference type="GO" id="GO:0005524">
    <property type="term" value="F:ATP binding"/>
    <property type="evidence" value="ECO:0007669"/>
    <property type="project" value="UniProtKB-KW"/>
</dbReference>
<dbReference type="RefSeq" id="WP_240827013.1">
    <property type="nucleotide sequence ID" value="NZ_JAKWBL010000001.1"/>
</dbReference>
<dbReference type="PANTHER" id="PTHR24221:SF646">
    <property type="entry name" value="HAEMOLYSIN SECRETION ATP-BINDING PROTEIN"/>
    <property type="match status" value="1"/>
</dbReference>
<evidence type="ECO:0000259" key="2">
    <source>
        <dbReference type="Pfam" id="PF00005"/>
    </source>
</evidence>
<keyword evidence="3" id="KW-0547">Nucleotide-binding</keyword>
<feature type="domain" description="ABC transporter" evidence="2">
    <location>
        <begin position="2"/>
        <end position="98"/>
    </location>
</feature>
<sequence length="103" mass="11385">MIGLVGLNGAGKSTLIKLLCRLYDPTEGSISYGGTDIREFDATDYRKQLGIVFQDFNKYNFTAGENIYFGNIGNGYDEERVRDAATKSAQQPLSKSFLNNTTV</sequence>
<dbReference type="Proteomes" id="UP001202248">
    <property type="component" value="Unassembled WGS sequence"/>
</dbReference>
<gene>
    <name evidence="3" type="ORF">MKP09_06815</name>
</gene>
<keyword evidence="3" id="KW-0067">ATP-binding</keyword>
<reference evidence="3 4" key="1">
    <citation type="submission" date="2022-02" db="EMBL/GenBank/DDBJ databases">
        <authorList>
            <person name="Min J."/>
        </authorList>
    </citation>
    <scope>NUCLEOTIDE SEQUENCE [LARGE SCALE GENOMIC DNA]</scope>
    <source>
        <strain evidence="3 4">GR10-1</strain>
    </source>
</reference>
<keyword evidence="4" id="KW-1185">Reference proteome</keyword>
<evidence type="ECO:0000313" key="3">
    <source>
        <dbReference type="EMBL" id="MCH5597639.1"/>
    </source>
</evidence>
<dbReference type="Gene3D" id="3.40.50.300">
    <property type="entry name" value="P-loop containing nucleotide triphosphate hydrolases"/>
    <property type="match status" value="1"/>
</dbReference>
<dbReference type="Pfam" id="PF00005">
    <property type="entry name" value="ABC_tran"/>
    <property type="match status" value="1"/>
</dbReference>
<dbReference type="InterPro" id="IPR039421">
    <property type="entry name" value="Type_1_exporter"/>
</dbReference>
<proteinExistence type="predicted"/>
<dbReference type="SUPFAM" id="SSF52540">
    <property type="entry name" value="P-loop containing nucleoside triphosphate hydrolases"/>
    <property type="match status" value="1"/>
</dbReference>
<evidence type="ECO:0000256" key="1">
    <source>
        <dbReference type="SAM" id="MobiDB-lite"/>
    </source>
</evidence>
<comment type="caution">
    <text evidence="3">The sequence shown here is derived from an EMBL/GenBank/DDBJ whole genome shotgun (WGS) entry which is preliminary data.</text>
</comment>
<protein>
    <submittedName>
        <fullName evidence="3">ATP-binding cassette domain-containing protein</fullName>
    </submittedName>
</protein>
<dbReference type="EMBL" id="JAKWBL010000001">
    <property type="protein sequence ID" value="MCH5597639.1"/>
    <property type="molecule type" value="Genomic_DNA"/>
</dbReference>
<name>A0ABS9SGZ8_9BACT</name>
<organism evidence="3 4">
    <name type="scientific">Niabella ginsengisoli</name>
    <dbReference type="NCBI Taxonomy" id="522298"/>
    <lineage>
        <taxon>Bacteria</taxon>
        <taxon>Pseudomonadati</taxon>
        <taxon>Bacteroidota</taxon>
        <taxon>Chitinophagia</taxon>
        <taxon>Chitinophagales</taxon>
        <taxon>Chitinophagaceae</taxon>
        <taxon>Niabella</taxon>
    </lineage>
</organism>
<evidence type="ECO:0000313" key="4">
    <source>
        <dbReference type="Proteomes" id="UP001202248"/>
    </source>
</evidence>
<dbReference type="PANTHER" id="PTHR24221">
    <property type="entry name" value="ATP-BINDING CASSETTE SUB-FAMILY B"/>
    <property type="match status" value="1"/>
</dbReference>
<accession>A0ABS9SGZ8</accession>
<feature type="region of interest" description="Disordered" evidence="1">
    <location>
        <begin position="83"/>
        <end position="103"/>
    </location>
</feature>